<feature type="compositionally biased region" description="Basic and acidic residues" evidence="1">
    <location>
        <begin position="63"/>
        <end position="78"/>
    </location>
</feature>
<feature type="domain" description="eCIS core" evidence="2">
    <location>
        <begin position="97"/>
        <end position="168"/>
    </location>
</feature>
<evidence type="ECO:0000313" key="3">
    <source>
        <dbReference type="EMBL" id="GEC02375.1"/>
    </source>
</evidence>
<accession>A0A4Y3V7G0</accession>
<proteinExistence type="predicted"/>
<sequence length="649" mass="69752">MHAQRRDDTPKKQPLEPRRTPQSSSTSSSARALAATPAELLAQQRGAGNAAVVQMLRRAGHGHRSDDEQQHHNPDPGHQRAVQRSAVHDVLRRSGSPLDDTLRGEMEARLGADFSDVRIHSDHAARASAKEIGARAYTSGSHIVVGDGGADKHTLAHELTHVIQQRQGPVSGTDNGNGLAVSDPADRFERAAEANASRVMAGPAPDVQRTPSEGPLVCGAAAGLPAVQRYAPGGLTGVVGERRDVEGGEQGVDHFVTQAPDAVLRPGKSPNNLIGHEIDHMDVRRHHPGDVSLLISDDGTLAVHDTEREPKEFYASSEVFTQSVADLAARNSAYTLVRSGGAIRTAGGQLERITPVLSGEEERARAAGFADLIKVQCIDVARKVIGSHAMEIVLQGSSATETVPWSERQGAEIAERVAKSVRETTGSGSDGSGTSVAQQYGTALREHPDEADRAARELGVNNHVQPEVGEAFATLSIGSDAKIDYATAAAGETSTDRGAVDVWNYHFAGVVARSRDGNDWVTLENYTRDQQAQKALHELEGKLLAEYRKTTTGWIFNREGKTPKGTFESDRIVTMIQELANVTRAKAQAEYMALGMAKEAWKSKWFFRMYGSGAGQRFHEKQYNAGQGDFVNPLTVRTRTARPEASGSS</sequence>
<name>A0A4Y3V7G0_9ACTN</name>
<reference evidence="3 4" key="1">
    <citation type="submission" date="2019-06" db="EMBL/GenBank/DDBJ databases">
        <title>Whole genome shotgun sequence of Streptomyces spinoverrucosus NBRC 14228.</title>
        <authorList>
            <person name="Hosoyama A."/>
            <person name="Uohara A."/>
            <person name="Ohji S."/>
            <person name="Ichikawa N."/>
        </authorList>
    </citation>
    <scope>NUCLEOTIDE SEQUENCE [LARGE SCALE GENOMIC DNA]</scope>
    <source>
        <strain evidence="3 4">NBRC 14228</strain>
    </source>
</reference>
<feature type="compositionally biased region" description="Basic and acidic residues" evidence="1">
    <location>
        <begin position="1"/>
        <end position="19"/>
    </location>
</feature>
<feature type="region of interest" description="Disordered" evidence="1">
    <location>
        <begin position="1"/>
        <end position="47"/>
    </location>
</feature>
<feature type="compositionally biased region" description="Low complexity" evidence="1">
    <location>
        <begin position="20"/>
        <end position="44"/>
    </location>
</feature>
<feature type="region of interest" description="Disordered" evidence="1">
    <location>
        <begin position="59"/>
        <end position="83"/>
    </location>
</feature>
<organism evidence="3 4">
    <name type="scientific">Streptomyces spinoverrucosus</name>
    <dbReference type="NCBI Taxonomy" id="284043"/>
    <lineage>
        <taxon>Bacteria</taxon>
        <taxon>Bacillati</taxon>
        <taxon>Actinomycetota</taxon>
        <taxon>Actinomycetes</taxon>
        <taxon>Kitasatosporales</taxon>
        <taxon>Streptomycetaceae</taxon>
        <taxon>Streptomyces</taxon>
    </lineage>
</organism>
<dbReference type="EMBL" id="BJND01000002">
    <property type="protein sequence ID" value="GEC02375.1"/>
    <property type="molecule type" value="Genomic_DNA"/>
</dbReference>
<dbReference type="Proteomes" id="UP000317881">
    <property type="component" value="Unassembled WGS sequence"/>
</dbReference>
<dbReference type="Pfam" id="PF13699">
    <property type="entry name" value="eCIS_core"/>
    <property type="match status" value="1"/>
</dbReference>
<dbReference type="RefSeq" id="WP_141306461.1">
    <property type="nucleotide sequence ID" value="NZ_BJND01000002.1"/>
</dbReference>
<evidence type="ECO:0000313" key="4">
    <source>
        <dbReference type="Proteomes" id="UP000317881"/>
    </source>
</evidence>
<dbReference type="AlphaFoldDB" id="A0A4Y3V7G0"/>
<dbReference type="InterPro" id="IPR025295">
    <property type="entry name" value="eCIS_core_dom"/>
</dbReference>
<comment type="caution">
    <text evidence="3">The sequence shown here is derived from an EMBL/GenBank/DDBJ whole genome shotgun (WGS) entry which is preliminary data.</text>
</comment>
<gene>
    <name evidence="3" type="ORF">SSP24_00300</name>
</gene>
<evidence type="ECO:0000259" key="2">
    <source>
        <dbReference type="Pfam" id="PF13699"/>
    </source>
</evidence>
<evidence type="ECO:0000256" key="1">
    <source>
        <dbReference type="SAM" id="MobiDB-lite"/>
    </source>
</evidence>
<keyword evidence="4" id="KW-1185">Reference proteome</keyword>
<protein>
    <recommendedName>
        <fullName evidence="2">eCIS core domain-containing protein</fullName>
    </recommendedName>
</protein>
<dbReference type="OrthoDB" id="9153660at2"/>